<protein>
    <recommendedName>
        <fullName evidence="4">Protein kinase domain-containing protein</fullName>
    </recommendedName>
</protein>
<reference evidence="2" key="1">
    <citation type="submission" date="2022-08" db="EMBL/GenBank/DDBJ databases">
        <authorList>
            <consortium name="DOE Joint Genome Institute"/>
            <person name="Min B."/>
            <person name="Riley R."/>
            <person name="Sierra-Patev S."/>
            <person name="Naranjo-Ortiz M."/>
            <person name="Looney B."/>
            <person name="Konkel Z."/>
            <person name="Slot J.C."/>
            <person name="Sakamoto Y."/>
            <person name="Steenwyk J.L."/>
            <person name="Rokas A."/>
            <person name="Carro J."/>
            <person name="Camarero S."/>
            <person name="Ferreira P."/>
            <person name="Molpeceres G."/>
            <person name="Ruiz-Duenas F.J."/>
            <person name="Serrano A."/>
            <person name="Henrissat B."/>
            <person name="Drula E."/>
            <person name="Hughes K.W."/>
            <person name="Mata J.L."/>
            <person name="Ishikawa N.K."/>
            <person name="Vargas-Isla R."/>
            <person name="Ushijima S."/>
            <person name="Smith C.A."/>
            <person name="Ahrendt S."/>
            <person name="Andreopoulos W."/>
            <person name="He G."/>
            <person name="Labutti K."/>
            <person name="Lipzen A."/>
            <person name="Ng V."/>
            <person name="Sandor L."/>
            <person name="Barry K."/>
            <person name="Martinez A.T."/>
            <person name="Xiao Y."/>
            <person name="Gibbons J.G."/>
            <person name="Terashima K."/>
            <person name="Hibbett D.S."/>
            <person name="Grigoriev I.V."/>
        </authorList>
    </citation>
    <scope>NUCLEOTIDE SEQUENCE</scope>
    <source>
        <strain evidence="2">TFB7829</strain>
    </source>
</reference>
<feature type="compositionally biased region" description="Acidic residues" evidence="1">
    <location>
        <begin position="427"/>
        <end position="456"/>
    </location>
</feature>
<accession>A0AA38UQQ1</accession>
<sequence length="599" mass="67705">MASSPCKFLVTNEWTRDPNGKILDKSKSPPTGKRTPEGLPWGHTLNDFFWIRRIPGLNIMTMYSRSMIQEMGENVAGVEHPPEPQPTVLDPWPLLTLSSPDASTKASENATDAEVEIHCASDAANRHTEGQVNPLLVNHEGEVSGDTDDTAVNSTNGQKITTEEKTDTAHTIDDLSIAEENVLNQNMSTVDYVSLSKLEEDIPEVSFPDIVLVNDPEGITKTEDIYHLKCQTIQEQTSMKKPLRYKRVWPKLARDSEPSTLFNSDIHSSSVFHQTPTTDEIKQQSNRNIAYLNLSSAPVLGTGHHSIVYRGALQLPSPLSDFSLNPCVSVATKMAFIRGEERELIEQEGRVYNAFPEYLKTSYSGYNLVPPIAHPVPAAACVPKFFGYYVPVNEVNEAKLREADLSALAERRKRRKAAGAKQVNDGDTLDPESEEVAIVDPDEDETEDEKALEEEVNERSHIEERRWQPISPLLLVEECGKDIVASELTRDERNECFTILLRLHHANFIHKSLYVRNFLKQPGPLTKPPQERSISSPSFRLIDFGRTRIWRDEMEEALSIEREDQKNKILKNAAQEWFTDRNYEVGKVFRELEIPNYES</sequence>
<dbReference type="Proteomes" id="UP001163850">
    <property type="component" value="Unassembled WGS sequence"/>
</dbReference>
<dbReference type="AlphaFoldDB" id="A0AA38UQQ1"/>
<dbReference type="EMBL" id="MU802091">
    <property type="protein sequence ID" value="KAJ3981851.1"/>
    <property type="molecule type" value="Genomic_DNA"/>
</dbReference>
<evidence type="ECO:0008006" key="4">
    <source>
        <dbReference type="Google" id="ProtNLM"/>
    </source>
</evidence>
<proteinExistence type="predicted"/>
<feature type="compositionally biased region" description="Basic and acidic residues" evidence="1">
    <location>
        <begin position="18"/>
        <end position="27"/>
    </location>
</feature>
<evidence type="ECO:0000313" key="3">
    <source>
        <dbReference type="Proteomes" id="UP001163850"/>
    </source>
</evidence>
<evidence type="ECO:0000256" key="1">
    <source>
        <dbReference type="SAM" id="MobiDB-lite"/>
    </source>
</evidence>
<gene>
    <name evidence="2" type="ORF">F5890DRAFT_478770</name>
</gene>
<feature type="region of interest" description="Disordered" evidence="1">
    <location>
        <begin position="416"/>
        <end position="457"/>
    </location>
</feature>
<organism evidence="2 3">
    <name type="scientific">Lentinula detonsa</name>
    <dbReference type="NCBI Taxonomy" id="2804962"/>
    <lineage>
        <taxon>Eukaryota</taxon>
        <taxon>Fungi</taxon>
        <taxon>Dikarya</taxon>
        <taxon>Basidiomycota</taxon>
        <taxon>Agaricomycotina</taxon>
        <taxon>Agaricomycetes</taxon>
        <taxon>Agaricomycetidae</taxon>
        <taxon>Agaricales</taxon>
        <taxon>Marasmiineae</taxon>
        <taxon>Omphalotaceae</taxon>
        <taxon>Lentinula</taxon>
    </lineage>
</organism>
<evidence type="ECO:0000313" key="2">
    <source>
        <dbReference type="EMBL" id="KAJ3981851.1"/>
    </source>
</evidence>
<comment type="caution">
    <text evidence="2">The sequence shown here is derived from an EMBL/GenBank/DDBJ whole genome shotgun (WGS) entry which is preliminary data.</text>
</comment>
<name>A0AA38UQQ1_9AGAR</name>
<feature type="region of interest" description="Disordered" evidence="1">
    <location>
        <begin position="18"/>
        <end position="39"/>
    </location>
</feature>